<dbReference type="InterPro" id="IPR006143">
    <property type="entry name" value="RND_pump_MFP"/>
</dbReference>
<dbReference type="AlphaFoldDB" id="A0A2N7KLR3"/>
<name>A0A2N7KLR3_9VIBR</name>
<evidence type="ECO:0000259" key="3">
    <source>
        <dbReference type="Pfam" id="PF25917"/>
    </source>
</evidence>
<organism evidence="4 5">
    <name type="scientific">Vibrio lentus</name>
    <dbReference type="NCBI Taxonomy" id="136468"/>
    <lineage>
        <taxon>Bacteria</taxon>
        <taxon>Pseudomonadati</taxon>
        <taxon>Pseudomonadota</taxon>
        <taxon>Gammaproteobacteria</taxon>
        <taxon>Vibrionales</taxon>
        <taxon>Vibrionaceae</taxon>
        <taxon>Vibrio</taxon>
    </lineage>
</organism>
<dbReference type="NCBIfam" id="TIGR01730">
    <property type="entry name" value="RND_mfp"/>
    <property type="match status" value="1"/>
</dbReference>
<accession>A0A2N7KLR3</accession>
<evidence type="ECO:0000256" key="2">
    <source>
        <dbReference type="SAM" id="Coils"/>
    </source>
</evidence>
<dbReference type="Gene3D" id="2.40.30.170">
    <property type="match status" value="1"/>
</dbReference>
<comment type="similarity">
    <text evidence="1">Belongs to the membrane fusion protein (MFP) (TC 8.A.1) family.</text>
</comment>
<evidence type="ECO:0000256" key="1">
    <source>
        <dbReference type="ARBA" id="ARBA00009477"/>
    </source>
</evidence>
<dbReference type="Gene3D" id="2.40.50.100">
    <property type="match status" value="1"/>
</dbReference>
<keyword evidence="2" id="KW-0175">Coiled coil</keyword>
<feature type="domain" description="Multidrug resistance protein MdtA-like barrel-sandwich hybrid" evidence="3">
    <location>
        <begin position="68"/>
        <end position="209"/>
    </location>
</feature>
<evidence type="ECO:0000313" key="4">
    <source>
        <dbReference type="EMBL" id="PMM77378.1"/>
    </source>
</evidence>
<dbReference type="PANTHER" id="PTHR30469:SF15">
    <property type="entry name" value="HLYD FAMILY OF SECRETION PROTEINS"/>
    <property type="match status" value="1"/>
</dbReference>
<dbReference type="InterPro" id="IPR058625">
    <property type="entry name" value="MdtA-like_BSH"/>
</dbReference>
<dbReference type="Gene3D" id="1.10.287.470">
    <property type="entry name" value="Helix hairpin bin"/>
    <property type="match status" value="1"/>
</dbReference>
<protein>
    <submittedName>
        <fullName evidence="4">Efflux transporter periplasmic adaptor subunit</fullName>
    </submittedName>
</protein>
<dbReference type="GO" id="GO:1990281">
    <property type="term" value="C:efflux pump complex"/>
    <property type="evidence" value="ECO:0007669"/>
    <property type="project" value="TreeGrafter"/>
</dbReference>
<dbReference type="EMBL" id="MCZK01000011">
    <property type="protein sequence ID" value="PMM77378.1"/>
    <property type="molecule type" value="Genomic_DNA"/>
</dbReference>
<dbReference type="Proteomes" id="UP000235406">
    <property type="component" value="Unassembled WGS sequence"/>
</dbReference>
<evidence type="ECO:0000313" key="5">
    <source>
        <dbReference type="Proteomes" id="UP000235406"/>
    </source>
</evidence>
<feature type="non-terminal residue" evidence="4">
    <location>
        <position position="270"/>
    </location>
</feature>
<dbReference type="PANTHER" id="PTHR30469">
    <property type="entry name" value="MULTIDRUG RESISTANCE PROTEIN MDTA"/>
    <property type="match status" value="1"/>
</dbReference>
<dbReference type="GO" id="GO:0015562">
    <property type="term" value="F:efflux transmembrane transporter activity"/>
    <property type="evidence" value="ECO:0007669"/>
    <property type="project" value="TreeGrafter"/>
</dbReference>
<dbReference type="RefSeq" id="WP_102433847.1">
    <property type="nucleotide sequence ID" value="NZ_CAWNVI010000011.1"/>
</dbReference>
<dbReference type="SUPFAM" id="SSF111369">
    <property type="entry name" value="HlyD-like secretion proteins"/>
    <property type="match status" value="1"/>
</dbReference>
<comment type="caution">
    <text evidence="4">The sequence shown here is derived from an EMBL/GenBank/DDBJ whole genome shotgun (WGS) entry which is preliminary data.</text>
</comment>
<dbReference type="Pfam" id="PF25917">
    <property type="entry name" value="BSH_RND"/>
    <property type="match status" value="1"/>
</dbReference>
<proteinExistence type="inferred from homology"/>
<dbReference type="OrthoDB" id="9811754at2"/>
<gene>
    <name evidence="4" type="ORF">BCT49_21385</name>
</gene>
<reference evidence="5" key="1">
    <citation type="submission" date="2016-07" db="EMBL/GenBank/DDBJ databases">
        <title>Nontailed viruses are major unrecognized killers of bacteria in the ocean.</title>
        <authorList>
            <person name="Kauffman K."/>
            <person name="Hussain F."/>
            <person name="Yang J."/>
            <person name="Arevalo P."/>
            <person name="Brown J."/>
            <person name="Cutler M."/>
            <person name="Kelly L."/>
            <person name="Polz M.F."/>
        </authorList>
    </citation>
    <scope>NUCLEOTIDE SEQUENCE [LARGE SCALE GENOMIC DNA]</scope>
    <source>
        <strain evidence="5">10N.261.46.F8</strain>
    </source>
</reference>
<sequence length="270" mass="29435">MKEALVTVLGLLSVVATAMYVMKAIPEETAQALEAQSSQYINVTTIDITAGQHHSTIEGYGEVIPEETLTLTSQVSGVVLWKEKHFKLGEQVSKGDLLLRIDDSSYKVLLANAKKDLANAQLAFLQEQRKHQRAQKEWKASGMAEAPSPLALREPQFKAAKAQLNATQQAVEDAKQQLAKTSVHAPFDGIVSQSSVTTGSVVESGTSLGQIKSIETAEVHLALTEDDWQQLPTKLSTLSVILQSESHPRQQWAAQASSLSLLVDLKWHSE</sequence>
<feature type="coiled-coil region" evidence="2">
    <location>
        <begin position="110"/>
        <end position="177"/>
    </location>
</feature>